<evidence type="ECO:0000313" key="2">
    <source>
        <dbReference type="EMBL" id="QBK89546.1"/>
    </source>
</evidence>
<feature type="domain" description="VHS" evidence="1">
    <location>
        <begin position="87"/>
        <end position="158"/>
    </location>
</feature>
<dbReference type="EMBL" id="MK500428">
    <property type="protein sequence ID" value="QBK89546.1"/>
    <property type="molecule type" value="Genomic_DNA"/>
</dbReference>
<sequence length="165" mass="19758">MSKIAKLKFKIACLKDALSFGNPTFYEDYNHNTHSTLMCANERMQTTMEKCLDYKHLIYENEFESEQYRFAWIIWIEHQKFTHTTWSIEAIVAVIEHFIEKKYIKALKKLDKICENNCGTYFDNICIDGYLSKIIYIKVKKLINSELNQTVIDKLEQWETEKVKY</sequence>
<reference evidence="2" key="1">
    <citation type="journal article" date="2019" name="MBio">
        <title>Virus Genomes from Deep Sea Sediments Expand the Ocean Megavirome and Support Independent Origins of Viral Gigantism.</title>
        <authorList>
            <person name="Backstrom D."/>
            <person name="Yutin N."/>
            <person name="Jorgensen S.L."/>
            <person name="Dharamshi J."/>
            <person name="Homa F."/>
            <person name="Zaremba-Niedwiedzka K."/>
            <person name="Spang A."/>
            <person name="Wolf Y.I."/>
            <person name="Koonin E.V."/>
            <person name="Ettema T.J."/>
        </authorList>
    </citation>
    <scope>NUCLEOTIDE SEQUENCE</scope>
</reference>
<evidence type="ECO:0000259" key="1">
    <source>
        <dbReference type="PROSITE" id="PS50179"/>
    </source>
</evidence>
<dbReference type="GO" id="GO:0043130">
    <property type="term" value="F:ubiquitin binding"/>
    <property type="evidence" value="ECO:0007669"/>
    <property type="project" value="InterPro"/>
</dbReference>
<proteinExistence type="predicted"/>
<dbReference type="GO" id="GO:0035091">
    <property type="term" value="F:phosphatidylinositol binding"/>
    <property type="evidence" value="ECO:0007669"/>
    <property type="project" value="InterPro"/>
</dbReference>
<protein>
    <recommendedName>
        <fullName evidence="1">VHS domain-containing protein</fullName>
    </recommendedName>
</protein>
<dbReference type="InterPro" id="IPR002014">
    <property type="entry name" value="VHS_dom"/>
</dbReference>
<accession>A0A481Z1E1</accession>
<name>A0A481Z1E1_9VIRU</name>
<organism evidence="2">
    <name type="scientific">Pithovirus LCPAC001</name>
    <dbReference type="NCBI Taxonomy" id="2506585"/>
    <lineage>
        <taxon>Viruses</taxon>
        <taxon>Pithoviruses</taxon>
    </lineage>
</organism>
<gene>
    <name evidence="2" type="ORF">LCPAC001_00560</name>
</gene>
<dbReference type="PROSITE" id="PS50179">
    <property type="entry name" value="VHS"/>
    <property type="match status" value="1"/>
</dbReference>